<dbReference type="PANTHER" id="PTHR32309">
    <property type="entry name" value="TYROSINE-PROTEIN KINASE"/>
    <property type="match status" value="1"/>
</dbReference>
<comment type="subcellular location">
    <subcellularLocation>
        <location evidence="1">Cell inner membrane</location>
        <topology evidence="1">Multi-pass membrane protein</topology>
    </subcellularLocation>
</comment>
<evidence type="ECO:0000259" key="18">
    <source>
        <dbReference type="Pfam" id="PF13614"/>
    </source>
</evidence>
<feature type="transmembrane region" description="Helical" evidence="16">
    <location>
        <begin position="23"/>
        <end position="41"/>
    </location>
</feature>
<keyword evidence="11" id="KW-0067">ATP-binding</keyword>
<evidence type="ECO:0000256" key="4">
    <source>
        <dbReference type="ARBA" id="ARBA00011903"/>
    </source>
</evidence>
<dbReference type="CDD" id="cd05387">
    <property type="entry name" value="BY-kinase"/>
    <property type="match status" value="1"/>
</dbReference>
<name>A0A516GS16_9FLAO</name>
<keyword evidence="14" id="KW-0829">Tyrosine-protein kinase</keyword>
<evidence type="ECO:0000256" key="3">
    <source>
        <dbReference type="ARBA" id="ARBA00008883"/>
    </source>
</evidence>
<feature type="domain" description="Tyrosine-protein kinase G-rich" evidence="19">
    <location>
        <begin position="449"/>
        <end position="520"/>
    </location>
</feature>
<dbReference type="Gene3D" id="3.40.50.300">
    <property type="entry name" value="P-loop containing nucleotide triphosphate hydrolases"/>
    <property type="match status" value="1"/>
</dbReference>
<evidence type="ECO:0000313" key="20">
    <source>
        <dbReference type="EMBL" id="QDO94306.1"/>
    </source>
</evidence>
<dbReference type="NCBIfam" id="TIGR01007">
    <property type="entry name" value="eps_fam"/>
    <property type="match status" value="1"/>
</dbReference>
<dbReference type="InterPro" id="IPR032807">
    <property type="entry name" value="GNVR"/>
</dbReference>
<comment type="similarity">
    <text evidence="3">Belongs to the etk/wzc family.</text>
</comment>
<evidence type="ECO:0000256" key="2">
    <source>
        <dbReference type="ARBA" id="ARBA00007316"/>
    </source>
</evidence>
<evidence type="ECO:0000256" key="15">
    <source>
        <dbReference type="ARBA" id="ARBA00051245"/>
    </source>
</evidence>
<evidence type="ECO:0000313" key="21">
    <source>
        <dbReference type="Proteomes" id="UP000319209"/>
    </source>
</evidence>
<dbReference type="GO" id="GO:0004715">
    <property type="term" value="F:non-membrane spanning protein tyrosine kinase activity"/>
    <property type="evidence" value="ECO:0007669"/>
    <property type="project" value="UniProtKB-EC"/>
</dbReference>
<evidence type="ECO:0000256" key="1">
    <source>
        <dbReference type="ARBA" id="ARBA00004429"/>
    </source>
</evidence>
<evidence type="ECO:0000256" key="12">
    <source>
        <dbReference type="ARBA" id="ARBA00022989"/>
    </source>
</evidence>
<dbReference type="GO" id="GO:0005886">
    <property type="term" value="C:plasma membrane"/>
    <property type="evidence" value="ECO:0007669"/>
    <property type="project" value="UniProtKB-SubCell"/>
</dbReference>
<comment type="similarity">
    <text evidence="2">Belongs to the CpsD/CapB family.</text>
</comment>
<evidence type="ECO:0000256" key="11">
    <source>
        <dbReference type="ARBA" id="ARBA00022840"/>
    </source>
</evidence>
<keyword evidence="21" id="KW-1185">Reference proteome</keyword>
<dbReference type="OrthoDB" id="9794577at2"/>
<protein>
    <recommendedName>
        <fullName evidence="4">non-specific protein-tyrosine kinase</fullName>
        <ecNumber evidence="4">2.7.10.2</ecNumber>
    </recommendedName>
</protein>
<dbReference type="InterPro" id="IPR005702">
    <property type="entry name" value="Wzc-like_C"/>
</dbReference>
<keyword evidence="10 20" id="KW-0418">Kinase</keyword>
<dbReference type="InterPro" id="IPR025669">
    <property type="entry name" value="AAA_dom"/>
</dbReference>
<keyword evidence="13 16" id="KW-0472">Membrane</keyword>
<dbReference type="EC" id="2.7.10.2" evidence="4"/>
<dbReference type="InterPro" id="IPR050445">
    <property type="entry name" value="Bact_polysacc_biosynth/exp"/>
</dbReference>
<evidence type="ECO:0000256" key="13">
    <source>
        <dbReference type="ARBA" id="ARBA00023136"/>
    </source>
</evidence>
<dbReference type="PANTHER" id="PTHR32309:SF13">
    <property type="entry name" value="FERRIC ENTEROBACTIN TRANSPORT PROTEIN FEPE"/>
    <property type="match status" value="1"/>
</dbReference>
<dbReference type="Pfam" id="PF02706">
    <property type="entry name" value="Wzz"/>
    <property type="match status" value="1"/>
</dbReference>
<dbReference type="Pfam" id="PF13614">
    <property type="entry name" value="AAA_31"/>
    <property type="match status" value="1"/>
</dbReference>
<evidence type="ECO:0000256" key="7">
    <source>
        <dbReference type="ARBA" id="ARBA00022679"/>
    </source>
</evidence>
<accession>A0A516GS16</accession>
<dbReference type="RefSeq" id="WP_143381191.1">
    <property type="nucleotide sequence ID" value="NZ_CP041637.1"/>
</dbReference>
<dbReference type="GO" id="GO:0005524">
    <property type="term" value="F:ATP binding"/>
    <property type="evidence" value="ECO:0007669"/>
    <property type="project" value="UniProtKB-KW"/>
</dbReference>
<dbReference type="SUPFAM" id="SSF52540">
    <property type="entry name" value="P-loop containing nucleoside triphosphate hydrolases"/>
    <property type="match status" value="1"/>
</dbReference>
<reference evidence="20 21" key="1">
    <citation type="submission" date="2019-07" db="EMBL/GenBank/DDBJ databases">
        <title>Genome sequencing for Formosa sp. PS13.</title>
        <authorList>
            <person name="Park S.-J."/>
        </authorList>
    </citation>
    <scope>NUCLEOTIDE SEQUENCE [LARGE SCALE GENOMIC DNA]</scope>
    <source>
        <strain evidence="20 21">PS13</strain>
    </source>
</reference>
<keyword evidence="9" id="KW-0547">Nucleotide-binding</keyword>
<keyword evidence="6" id="KW-0997">Cell inner membrane</keyword>
<sequence length="791" mass="89515">MKNEIQDNYTHISDIVHLYLSKWKYYLLSLFACLVIAFIFLRYSTNEYQSKATIKITDEKQLNKFPELAGLQSSGLLSNEGDVISDEIEILKSKTIIEQVIKDLKLNIRFFVQGRIKEKENYIDPPISLTFFKSDSVINAVDTTFFVTIISEDKFNISHDDPKTLTSISDNSVQSDSYNFGDKINTSFGGMILTPNKGAYGSEIGSVIKIAFTPVSKLVESYQSTLLLENEKGSSIIKLSINGTISSKSENFLNTLIDKYNEDVINDKEAVIKVTSDFITNRLDIVSQELEKVDLTAETLKKDNRLTDLSSQSNIFLQSERENENKLITTTNQIQLIDYMEDHLESNSDAGDLLPANVGIEDNGIAQVTKSHNDLVMQRNRLLKNSSEKNPTVINLDNQIKALKQNLEQSLTNLKSSSEITLNSLQRTDSRINAQIYSTPGKERKFRDITRQQNIKESLYLYLLEKREETAITLGMSSPNAKIIDRATSSSIPVSPKIPLVYLAALIFGLAIPTSIIYAKDLLDNKVHTKKDLTNYLSIPFIAEIPKSRTKNVTVKKVDYSPKAEAFRILRTNIDFMLQNIKHRSKTIFVTSTTSKEGKSHTSVNLSLSISHSEKRVLFIETDIRVPKGSRYLEIENGNGLTDYISNEKIKIEDIIVKTKDNPFLDIIPSGTIPPNPAELLLSDRVKDLFETVKDKYDYIVVDTAAVGLVTDTLLFSHFADLFIYVVKADYLDKRNLSIAQTMYDEKRLPNMTVLLNNSDQNKNNGYGYGYGYGKNPNTTKKWWQKLFSKN</sequence>
<evidence type="ECO:0000259" key="17">
    <source>
        <dbReference type="Pfam" id="PF02706"/>
    </source>
</evidence>
<keyword evidence="5" id="KW-1003">Cell membrane</keyword>
<dbReference type="InterPro" id="IPR027417">
    <property type="entry name" value="P-loop_NTPase"/>
</dbReference>
<gene>
    <name evidence="20" type="ORF">FNB79_10135</name>
</gene>
<feature type="domain" description="Polysaccharide chain length determinant N-terminal" evidence="17">
    <location>
        <begin position="21"/>
        <end position="104"/>
    </location>
</feature>
<evidence type="ECO:0000259" key="19">
    <source>
        <dbReference type="Pfam" id="PF13807"/>
    </source>
</evidence>
<dbReference type="InterPro" id="IPR003856">
    <property type="entry name" value="LPS_length_determ_N"/>
</dbReference>
<dbReference type="KEGG" id="fop:FNB79_10135"/>
<keyword evidence="7 20" id="KW-0808">Transferase</keyword>
<dbReference type="Proteomes" id="UP000319209">
    <property type="component" value="Chromosome"/>
</dbReference>
<proteinExistence type="inferred from homology"/>
<dbReference type="EMBL" id="CP041637">
    <property type="protein sequence ID" value="QDO94306.1"/>
    <property type="molecule type" value="Genomic_DNA"/>
</dbReference>
<organism evidence="20 21">
    <name type="scientific">Formosa sediminum</name>
    <dbReference type="NCBI Taxonomy" id="2594004"/>
    <lineage>
        <taxon>Bacteria</taxon>
        <taxon>Pseudomonadati</taxon>
        <taxon>Bacteroidota</taxon>
        <taxon>Flavobacteriia</taxon>
        <taxon>Flavobacteriales</taxon>
        <taxon>Flavobacteriaceae</taxon>
        <taxon>Formosa</taxon>
    </lineage>
</organism>
<keyword evidence="8 16" id="KW-0812">Transmembrane</keyword>
<dbReference type="Pfam" id="PF13807">
    <property type="entry name" value="GNVR"/>
    <property type="match status" value="1"/>
</dbReference>
<evidence type="ECO:0000256" key="8">
    <source>
        <dbReference type="ARBA" id="ARBA00022692"/>
    </source>
</evidence>
<evidence type="ECO:0000256" key="14">
    <source>
        <dbReference type="ARBA" id="ARBA00023137"/>
    </source>
</evidence>
<evidence type="ECO:0000256" key="10">
    <source>
        <dbReference type="ARBA" id="ARBA00022777"/>
    </source>
</evidence>
<dbReference type="AlphaFoldDB" id="A0A516GS16"/>
<feature type="domain" description="AAA" evidence="18">
    <location>
        <begin position="589"/>
        <end position="730"/>
    </location>
</feature>
<evidence type="ECO:0000256" key="5">
    <source>
        <dbReference type="ARBA" id="ARBA00022475"/>
    </source>
</evidence>
<comment type="catalytic activity">
    <reaction evidence="15">
        <text>L-tyrosyl-[protein] + ATP = O-phospho-L-tyrosyl-[protein] + ADP + H(+)</text>
        <dbReference type="Rhea" id="RHEA:10596"/>
        <dbReference type="Rhea" id="RHEA-COMP:10136"/>
        <dbReference type="Rhea" id="RHEA-COMP:20101"/>
        <dbReference type="ChEBI" id="CHEBI:15378"/>
        <dbReference type="ChEBI" id="CHEBI:30616"/>
        <dbReference type="ChEBI" id="CHEBI:46858"/>
        <dbReference type="ChEBI" id="CHEBI:61978"/>
        <dbReference type="ChEBI" id="CHEBI:456216"/>
        <dbReference type="EC" id="2.7.10.2"/>
    </reaction>
</comment>
<evidence type="ECO:0000256" key="16">
    <source>
        <dbReference type="SAM" id="Phobius"/>
    </source>
</evidence>
<keyword evidence="12 16" id="KW-1133">Transmembrane helix</keyword>
<evidence type="ECO:0000256" key="6">
    <source>
        <dbReference type="ARBA" id="ARBA00022519"/>
    </source>
</evidence>
<evidence type="ECO:0000256" key="9">
    <source>
        <dbReference type="ARBA" id="ARBA00022741"/>
    </source>
</evidence>